<protein>
    <submittedName>
        <fullName evidence="3">Uncharacterized protein LOC132800728</fullName>
    </submittedName>
</protein>
<dbReference type="PANTHER" id="PTHR46890">
    <property type="entry name" value="NON-LTR RETROLELEMENT REVERSE TRANSCRIPTASE-LIKE PROTEIN-RELATED"/>
    <property type="match status" value="1"/>
</dbReference>
<organism evidence="2 3">
    <name type="scientific">Ziziphus jujuba</name>
    <name type="common">Chinese jujube</name>
    <name type="synonym">Ziziphus sativa</name>
    <dbReference type="NCBI Taxonomy" id="326968"/>
    <lineage>
        <taxon>Eukaryota</taxon>
        <taxon>Viridiplantae</taxon>
        <taxon>Streptophyta</taxon>
        <taxon>Embryophyta</taxon>
        <taxon>Tracheophyta</taxon>
        <taxon>Spermatophyta</taxon>
        <taxon>Magnoliopsida</taxon>
        <taxon>eudicotyledons</taxon>
        <taxon>Gunneridae</taxon>
        <taxon>Pentapetalae</taxon>
        <taxon>rosids</taxon>
        <taxon>fabids</taxon>
        <taxon>Rosales</taxon>
        <taxon>Rhamnaceae</taxon>
        <taxon>Paliureae</taxon>
        <taxon>Ziziphus</taxon>
    </lineage>
</organism>
<sequence>MADKDWLENNPQAAVEHLQFEEFDRCPIIIHHPIIPESLIDLGDRCISQEEDLELMRVPSAEEVKEAVWSLHPLKSPGPDGFSSIFFRSYSRTNFNQFRSISLYNFVYKIVAKILAGRLSKVLDKLISPNQGAFIKGRWIAENFVVAQEIVHKVRTHKGKKDLMIIKMDLKKVYDSLEWSFIDKALEAWVFSGCQMDATKLLLLKEEVQEKLHGIKITRNAPAVSHLMYANDLLIMCRADPQEATVVNECFNNYCSWSGQAANSEKSNILFSKSTSRRDRKAIRDIRGFKEMGSKAVYLGNSFIFGRNKSKEFFKLKERIQNRLEG</sequence>
<dbReference type="CDD" id="cd01650">
    <property type="entry name" value="RT_nLTR_like"/>
    <property type="match status" value="1"/>
</dbReference>
<dbReference type="RefSeq" id="XP_060670961.1">
    <property type="nucleotide sequence ID" value="XM_060814978.1"/>
</dbReference>
<feature type="domain" description="Reverse transcriptase" evidence="1">
    <location>
        <begin position="96"/>
        <end position="200"/>
    </location>
</feature>
<proteinExistence type="predicted"/>
<dbReference type="Proteomes" id="UP001652623">
    <property type="component" value="Chromosome 2"/>
</dbReference>
<dbReference type="SUPFAM" id="SSF56672">
    <property type="entry name" value="DNA/RNA polymerases"/>
    <property type="match status" value="1"/>
</dbReference>
<reference evidence="3" key="1">
    <citation type="submission" date="2025-08" db="UniProtKB">
        <authorList>
            <consortium name="RefSeq"/>
        </authorList>
    </citation>
    <scope>IDENTIFICATION</scope>
    <source>
        <tissue evidence="3">Seedling</tissue>
    </source>
</reference>
<keyword evidence="2" id="KW-1185">Reference proteome</keyword>
<accession>A0ABM4A2K5</accession>
<dbReference type="PANTHER" id="PTHR46890:SF48">
    <property type="entry name" value="RNA-DIRECTED DNA POLYMERASE"/>
    <property type="match status" value="1"/>
</dbReference>
<dbReference type="InterPro" id="IPR000477">
    <property type="entry name" value="RT_dom"/>
</dbReference>
<evidence type="ECO:0000313" key="3">
    <source>
        <dbReference type="RefSeq" id="XP_060670961.1"/>
    </source>
</evidence>
<gene>
    <name evidence="3" type="primary">LOC132800728</name>
</gene>
<dbReference type="InterPro" id="IPR043502">
    <property type="entry name" value="DNA/RNA_pol_sf"/>
</dbReference>
<evidence type="ECO:0000313" key="2">
    <source>
        <dbReference type="Proteomes" id="UP001652623"/>
    </source>
</evidence>
<name>A0ABM4A2K5_ZIZJJ</name>
<evidence type="ECO:0000259" key="1">
    <source>
        <dbReference type="Pfam" id="PF00078"/>
    </source>
</evidence>
<dbReference type="GeneID" id="132800728"/>
<dbReference type="InterPro" id="IPR052343">
    <property type="entry name" value="Retrotransposon-Effector_Assoc"/>
</dbReference>
<dbReference type="Pfam" id="PF00078">
    <property type="entry name" value="RVT_1"/>
    <property type="match status" value="1"/>
</dbReference>